<reference evidence="2" key="1">
    <citation type="journal article" date="2014" name="Int. J. Syst. Evol. Microbiol.">
        <title>Complete genome sequence of Corynebacterium casei LMG S-19264T (=DSM 44701T), isolated from a smear-ripened cheese.</title>
        <authorList>
            <consortium name="US DOE Joint Genome Institute (JGI-PGF)"/>
            <person name="Walter F."/>
            <person name="Albersmeier A."/>
            <person name="Kalinowski J."/>
            <person name="Ruckert C."/>
        </authorList>
    </citation>
    <scope>NUCLEOTIDE SEQUENCE</scope>
    <source>
        <strain evidence="2">VKM B-2484</strain>
    </source>
</reference>
<proteinExistence type="predicted"/>
<evidence type="ECO:0000256" key="1">
    <source>
        <dbReference type="SAM" id="MobiDB-lite"/>
    </source>
</evidence>
<dbReference type="Proteomes" id="UP001143370">
    <property type="component" value="Unassembled WGS sequence"/>
</dbReference>
<name>A0A9W6JBH8_9HYPH</name>
<comment type="caution">
    <text evidence="2">The sequence shown here is derived from an EMBL/GenBank/DDBJ whole genome shotgun (WGS) entry which is preliminary data.</text>
</comment>
<protein>
    <submittedName>
        <fullName evidence="2">Uncharacterized protein</fullName>
    </submittedName>
</protein>
<dbReference type="RefSeq" id="WP_213371150.1">
    <property type="nucleotide sequence ID" value="NZ_BSFJ01000018.1"/>
</dbReference>
<gene>
    <name evidence="2" type="ORF">GCM10017643_27090</name>
</gene>
<evidence type="ECO:0000313" key="3">
    <source>
        <dbReference type="Proteomes" id="UP001143370"/>
    </source>
</evidence>
<feature type="region of interest" description="Disordered" evidence="1">
    <location>
        <begin position="26"/>
        <end position="66"/>
    </location>
</feature>
<dbReference type="EMBL" id="BSFJ01000018">
    <property type="protein sequence ID" value="GLK72593.1"/>
    <property type="molecule type" value="Genomic_DNA"/>
</dbReference>
<accession>A0A9W6JBH8</accession>
<sequence>MGSVVKSIMGGGDIAKQQKSAQGSALASLLAREAEVSTEGATSAPRRRKGRQLLTYLAEDGQQSLN</sequence>
<dbReference type="AlphaFoldDB" id="A0A9W6JBH8"/>
<reference evidence="2" key="2">
    <citation type="submission" date="2023-01" db="EMBL/GenBank/DDBJ databases">
        <authorList>
            <person name="Sun Q."/>
            <person name="Evtushenko L."/>
        </authorList>
    </citation>
    <scope>NUCLEOTIDE SEQUENCE</scope>
    <source>
        <strain evidence="2">VKM B-2484</strain>
    </source>
</reference>
<organism evidence="2 3">
    <name type="scientific">Ancylobacter dichloromethanicus</name>
    <dbReference type="NCBI Taxonomy" id="518825"/>
    <lineage>
        <taxon>Bacteria</taxon>
        <taxon>Pseudomonadati</taxon>
        <taxon>Pseudomonadota</taxon>
        <taxon>Alphaproteobacteria</taxon>
        <taxon>Hyphomicrobiales</taxon>
        <taxon>Xanthobacteraceae</taxon>
        <taxon>Ancylobacter</taxon>
    </lineage>
</organism>
<evidence type="ECO:0000313" key="2">
    <source>
        <dbReference type="EMBL" id="GLK72593.1"/>
    </source>
</evidence>
<keyword evidence="3" id="KW-1185">Reference proteome</keyword>